<gene>
    <name evidence="1" type="ORF">CLV47_105110</name>
</gene>
<dbReference type="Gene3D" id="3.40.630.30">
    <property type="match status" value="1"/>
</dbReference>
<proteinExistence type="predicted"/>
<evidence type="ECO:0000313" key="2">
    <source>
        <dbReference type="Proteomes" id="UP000237752"/>
    </source>
</evidence>
<evidence type="ECO:0008006" key="3">
    <source>
        <dbReference type="Google" id="ProtNLM"/>
    </source>
</evidence>
<dbReference type="SUPFAM" id="SSF55729">
    <property type="entry name" value="Acyl-CoA N-acyltransferases (Nat)"/>
    <property type="match status" value="1"/>
</dbReference>
<dbReference type="InterPro" id="IPR016181">
    <property type="entry name" value="Acyl_CoA_acyltransferase"/>
</dbReference>
<comment type="caution">
    <text evidence="1">The sequence shown here is derived from an EMBL/GenBank/DDBJ whole genome shotgun (WGS) entry which is preliminary data.</text>
</comment>
<dbReference type="AlphaFoldDB" id="A0A2T1A2C9"/>
<dbReference type="EMBL" id="PVUE01000005">
    <property type="protein sequence ID" value="PRZ42488.1"/>
    <property type="molecule type" value="Genomic_DNA"/>
</dbReference>
<keyword evidence="2" id="KW-1185">Reference proteome</keyword>
<evidence type="ECO:0000313" key="1">
    <source>
        <dbReference type="EMBL" id="PRZ42488.1"/>
    </source>
</evidence>
<organism evidence="1 2">
    <name type="scientific">Antricoccus suffuscus</name>
    <dbReference type="NCBI Taxonomy" id="1629062"/>
    <lineage>
        <taxon>Bacteria</taxon>
        <taxon>Bacillati</taxon>
        <taxon>Actinomycetota</taxon>
        <taxon>Actinomycetes</taxon>
        <taxon>Geodermatophilales</taxon>
        <taxon>Antricoccaceae</taxon>
        <taxon>Antricoccus</taxon>
    </lineage>
</organism>
<dbReference type="Proteomes" id="UP000237752">
    <property type="component" value="Unassembled WGS sequence"/>
</dbReference>
<accession>A0A2T1A2C9</accession>
<name>A0A2T1A2C9_9ACTN</name>
<reference evidence="1 2" key="1">
    <citation type="submission" date="2018-03" db="EMBL/GenBank/DDBJ databases">
        <title>Genomic Encyclopedia of Archaeal and Bacterial Type Strains, Phase II (KMG-II): from individual species to whole genera.</title>
        <authorList>
            <person name="Goeker M."/>
        </authorList>
    </citation>
    <scope>NUCLEOTIDE SEQUENCE [LARGE SCALE GENOMIC DNA]</scope>
    <source>
        <strain evidence="1 2">DSM 100065</strain>
    </source>
</reference>
<sequence length="300" mass="33474">MSLCAFSGLINMSTKVSVELSAITVADLVPIGHFLHDNLNHHVAPEAWVRAVNPAWMSDAPNHGFMLQTRDGKIVGVYLAFYSARQIAGATERFCNLAAWCVLEAHRGHGLRLVRALLAQVGYHFTDLSPSGNVVPLNKRLKFQELDTTTALVPNLPRVGSSRTRITTNPTKIARVLTGNDLTIYRDHAHTPAANHLVVQRGSESCYVIFRRDRRKNLPLFASILYVGNPNLFRTVARNVYGHLLVRHGIPVTLAELRIVGDQPLGSRLLRSARPKMFRSSHLQPDQIDYLYSELTCVAW</sequence>
<protein>
    <recommendedName>
        <fullName evidence="3">N-acetyltransferase domain-containing protein</fullName>
    </recommendedName>
</protein>